<dbReference type="eggNOG" id="ENOG502N5VX">
    <property type="taxonomic scope" value="Archaea"/>
</dbReference>
<dbReference type="Proteomes" id="UP000011626">
    <property type="component" value="Unassembled WGS sequence"/>
</dbReference>
<keyword evidence="2" id="KW-1185">Reference proteome</keyword>
<comment type="caution">
    <text evidence="1">The sequence shown here is derived from an EMBL/GenBank/DDBJ whole genome shotgun (WGS) entry which is preliminary data.</text>
</comment>
<dbReference type="Gene3D" id="3.40.50.150">
    <property type="entry name" value="Vaccinia Virus protein VP39"/>
    <property type="match status" value="1"/>
</dbReference>
<reference evidence="1 2" key="1">
    <citation type="journal article" date="2014" name="PLoS Genet.">
        <title>Phylogenetically driven sequencing of extremely halophilic archaea reveals strategies for static and dynamic osmo-response.</title>
        <authorList>
            <person name="Becker E.A."/>
            <person name="Seitzer P.M."/>
            <person name="Tritt A."/>
            <person name="Larsen D."/>
            <person name="Krusor M."/>
            <person name="Yao A.I."/>
            <person name="Wu D."/>
            <person name="Madern D."/>
            <person name="Eisen J.A."/>
            <person name="Darling A.E."/>
            <person name="Facciotti M.T."/>
        </authorList>
    </citation>
    <scope>NUCLEOTIDE SEQUENCE [LARGE SCALE GENOMIC DNA]</scope>
    <source>
        <strain evidence="1 2">2-9-1</strain>
    </source>
</reference>
<sequence length="236" mass="26154">MVVTGEPFVLDGYSGPGGVGLALADLPVRHLGIDTEDYSHTYPGEFVQGDASDARFVASFETPDLLWLSPRCQAYSKLSWANMGRYDWDETPKERYPTFADLNVREVIQAVDPDEYIIENVATCDDLRDPARLNGLAFGLPINNCRHFETSFPVPDAYESGIAEISIGSEYVRHELAAAKGVPGEWTESEIRSAIPREFVQYLLHYCPSVPDVPLPSELRQRPLGEFAATTGGERP</sequence>
<dbReference type="SUPFAM" id="SSF53335">
    <property type="entry name" value="S-adenosyl-L-methionine-dependent methyltransferases"/>
    <property type="match status" value="1"/>
</dbReference>
<protein>
    <recommendedName>
        <fullName evidence="3">DNA methylase</fullName>
    </recommendedName>
</protein>
<dbReference type="EMBL" id="AOIU01000003">
    <property type="protein sequence ID" value="ELZ30595.1"/>
    <property type="molecule type" value="Genomic_DNA"/>
</dbReference>
<dbReference type="InterPro" id="IPR029063">
    <property type="entry name" value="SAM-dependent_MTases_sf"/>
</dbReference>
<evidence type="ECO:0000313" key="1">
    <source>
        <dbReference type="EMBL" id="ELZ30595.1"/>
    </source>
</evidence>
<evidence type="ECO:0008006" key="3">
    <source>
        <dbReference type="Google" id="ProtNLM"/>
    </source>
</evidence>
<name>M0D569_9EURY</name>
<evidence type="ECO:0000313" key="2">
    <source>
        <dbReference type="Proteomes" id="UP000011626"/>
    </source>
</evidence>
<dbReference type="AlphaFoldDB" id="M0D569"/>
<accession>M0D569</accession>
<dbReference type="STRING" id="797114.C475_00595"/>
<organism evidence="1 2">
    <name type="scientific">Halosimplex carlsbadense 2-9-1</name>
    <dbReference type="NCBI Taxonomy" id="797114"/>
    <lineage>
        <taxon>Archaea</taxon>
        <taxon>Methanobacteriati</taxon>
        <taxon>Methanobacteriota</taxon>
        <taxon>Stenosarchaea group</taxon>
        <taxon>Halobacteria</taxon>
        <taxon>Halobacteriales</taxon>
        <taxon>Haloarculaceae</taxon>
        <taxon>Halosimplex</taxon>
    </lineage>
</organism>
<gene>
    <name evidence="1" type="ORF">C475_00595</name>
</gene>
<proteinExistence type="predicted"/>